<protein>
    <submittedName>
        <fullName evidence="2">Class I SAM-dependent methyltransferase</fullName>
    </submittedName>
</protein>
<name>A0A8J7U635_9BACT</name>
<dbReference type="FunFam" id="3.40.50.150:FF:000554">
    <property type="entry name" value="Cation-transporting ATPase"/>
    <property type="match status" value="1"/>
</dbReference>
<evidence type="ECO:0000313" key="3">
    <source>
        <dbReference type="Proteomes" id="UP000664417"/>
    </source>
</evidence>
<dbReference type="CDD" id="cd02440">
    <property type="entry name" value="AdoMet_MTases"/>
    <property type="match status" value="1"/>
</dbReference>
<feature type="active site" evidence="1">
    <location>
        <position position="320"/>
    </location>
</feature>
<dbReference type="EMBL" id="JAFREP010000022">
    <property type="protein sequence ID" value="MBO1321118.1"/>
    <property type="molecule type" value="Genomic_DNA"/>
</dbReference>
<dbReference type="InterPro" id="IPR003333">
    <property type="entry name" value="CMAS"/>
</dbReference>
<comment type="caution">
    <text evidence="2">The sequence shown here is derived from an EMBL/GenBank/DDBJ whole genome shotgun (WGS) entry which is preliminary data.</text>
</comment>
<proteinExistence type="predicted"/>
<organism evidence="2 3">
    <name type="scientific">Acanthopleuribacter pedis</name>
    <dbReference type="NCBI Taxonomy" id="442870"/>
    <lineage>
        <taxon>Bacteria</taxon>
        <taxon>Pseudomonadati</taxon>
        <taxon>Acidobacteriota</taxon>
        <taxon>Holophagae</taxon>
        <taxon>Acanthopleuribacterales</taxon>
        <taxon>Acanthopleuribacteraceae</taxon>
        <taxon>Acanthopleuribacter</taxon>
    </lineage>
</organism>
<dbReference type="InterPro" id="IPR029063">
    <property type="entry name" value="SAM-dependent_MTases_sf"/>
</dbReference>
<dbReference type="Proteomes" id="UP000664417">
    <property type="component" value="Unassembled WGS sequence"/>
</dbReference>
<dbReference type="GO" id="GO:0008168">
    <property type="term" value="F:methyltransferase activity"/>
    <property type="evidence" value="ECO:0007669"/>
    <property type="project" value="UniProtKB-KW"/>
</dbReference>
<dbReference type="SUPFAM" id="SSF53335">
    <property type="entry name" value="S-adenosyl-L-methionine-dependent methyltransferases"/>
    <property type="match status" value="1"/>
</dbReference>
<dbReference type="Gene3D" id="3.40.50.150">
    <property type="entry name" value="Vaccinia Virus protein VP39"/>
    <property type="match status" value="1"/>
</dbReference>
<dbReference type="AlphaFoldDB" id="A0A8J7U635"/>
<keyword evidence="2" id="KW-0489">Methyltransferase</keyword>
<accession>A0A8J7U635</accession>
<dbReference type="PANTHER" id="PTHR43832:SF1">
    <property type="entry name" value="S-ADENOSYL-L-METHIONINE-DEPENDENT METHYLTRANSFERASES SUPERFAMILY PROTEIN"/>
    <property type="match status" value="1"/>
</dbReference>
<reference evidence="2" key="1">
    <citation type="submission" date="2021-03" db="EMBL/GenBank/DDBJ databases">
        <authorList>
            <person name="Wang G."/>
        </authorList>
    </citation>
    <scope>NUCLEOTIDE SEQUENCE</scope>
    <source>
        <strain evidence="2">KCTC 12899</strain>
    </source>
</reference>
<dbReference type="Pfam" id="PF02353">
    <property type="entry name" value="CMAS"/>
    <property type="match status" value="1"/>
</dbReference>
<sequence length="344" mass="40294">MMLTLALEKNLLPDMLIRVGIRNLLRQRLNELEEGGLQAGQERFEALIQTLSQGPIAVETDAANEQHYEVPAAFYSFVLGDYRKYSSGYWQEGTRDLSTAERDMLALTCERADLQDGQDVLELGCGWGSLTLYMAQQFPNSRITGVSNSHSQREEILRLAEARGLTNIEILTRDINVLELDRQFDRVVSVEMFEHMRNYKRLLEKVAGFLKDDGKLFVHIFTHRDHAYLFEVRDETDWMAKYFFTGGVMPSDRMLLYFADAFKVTRHWRVNGTHYAKTAEAWLHNMDAHRKEITALFHQTYGREQTTKWWAYWRVFFMACAELWGYQKGNEWFVSHYLLEKRAL</sequence>
<keyword evidence="3" id="KW-1185">Reference proteome</keyword>
<evidence type="ECO:0000313" key="2">
    <source>
        <dbReference type="EMBL" id="MBO1321118.1"/>
    </source>
</evidence>
<dbReference type="GO" id="GO:0032259">
    <property type="term" value="P:methylation"/>
    <property type="evidence" value="ECO:0007669"/>
    <property type="project" value="UniProtKB-KW"/>
</dbReference>
<dbReference type="GO" id="GO:0008610">
    <property type="term" value="P:lipid biosynthetic process"/>
    <property type="evidence" value="ECO:0007669"/>
    <property type="project" value="InterPro"/>
</dbReference>
<dbReference type="RefSeq" id="WP_207861093.1">
    <property type="nucleotide sequence ID" value="NZ_JAFREP010000022.1"/>
</dbReference>
<keyword evidence="2" id="KW-0808">Transferase</keyword>
<dbReference type="PANTHER" id="PTHR43832">
    <property type="match status" value="1"/>
</dbReference>
<dbReference type="PIRSF" id="PIRSF003085">
    <property type="entry name" value="CMAS"/>
    <property type="match status" value="1"/>
</dbReference>
<evidence type="ECO:0000256" key="1">
    <source>
        <dbReference type="PIRSR" id="PIRSR003085-1"/>
    </source>
</evidence>
<gene>
    <name evidence="2" type="ORF">J3U88_21745</name>
</gene>